<organism evidence="2 3">
    <name type="scientific">Scophthalmus maximus</name>
    <name type="common">Turbot</name>
    <name type="synonym">Psetta maxima</name>
    <dbReference type="NCBI Taxonomy" id="52904"/>
    <lineage>
        <taxon>Eukaryota</taxon>
        <taxon>Metazoa</taxon>
        <taxon>Chordata</taxon>
        <taxon>Craniata</taxon>
        <taxon>Vertebrata</taxon>
        <taxon>Euteleostomi</taxon>
        <taxon>Actinopterygii</taxon>
        <taxon>Neopterygii</taxon>
        <taxon>Teleostei</taxon>
        <taxon>Neoteleostei</taxon>
        <taxon>Acanthomorphata</taxon>
        <taxon>Carangaria</taxon>
        <taxon>Pleuronectiformes</taxon>
        <taxon>Pleuronectoidei</taxon>
        <taxon>Scophthalmidae</taxon>
        <taxon>Scophthalmus</taxon>
    </lineage>
</organism>
<dbReference type="EMBL" id="VEVO01000010">
    <property type="protein sequence ID" value="KAF0036011.1"/>
    <property type="molecule type" value="Genomic_DNA"/>
</dbReference>
<comment type="caution">
    <text evidence="2">The sequence shown here is derived from an EMBL/GenBank/DDBJ whole genome shotgun (WGS) entry which is preliminary data.</text>
</comment>
<evidence type="ECO:0000313" key="3">
    <source>
        <dbReference type="Proteomes" id="UP000438429"/>
    </source>
</evidence>
<dbReference type="AlphaFoldDB" id="A0A6A4SYB1"/>
<feature type="compositionally biased region" description="Basic and acidic residues" evidence="1">
    <location>
        <begin position="116"/>
        <end position="128"/>
    </location>
</feature>
<reference evidence="2 3" key="1">
    <citation type="submission" date="2019-06" db="EMBL/GenBank/DDBJ databases">
        <title>Draft genomes of female and male turbot (Scophthalmus maximus).</title>
        <authorList>
            <person name="Xu H."/>
            <person name="Xu X.-W."/>
            <person name="Shao C."/>
            <person name="Chen S."/>
        </authorList>
    </citation>
    <scope>NUCLEOTIDE SEQUENCE [LARGE SCALE GENOMIC DNA]</scope>
    <source>
        <strain evidence="2">Ysfricsl-2016a</strain>
        <tissue evidence="2">Blood</tissue>
    </source>
</reference>
<protein>
    <submittedName>
        <fullName evidence="2">Uncharacterized protein</fullName>
    </submittedName>
</protein>
<sequence length="128" mass="14673">MRSVTRRKGWTIDLVRSRRARLECDVKGRDVLNCERPQRSDVNTQREGPSVDYCEGDLKRCLQQRKSGVKWRHALSVDSTGSGGSTDVSIIPIDQWAAELQPSEVYVESPGSSDDMTPRYKDRLYRDR</sequence>
<evidence type="ECO:0000313" key="2">
    <source>
        <dbReference type="EMBL" id="KAF0036011.1"/>
    </source>
</evidence>
<dbReference type="Proteomes" id="UP000438429">
    <property type="component" value="Unassembled WGS sequence"/>
</dbReference>
<name>A0A6A4SYB1_SCOMX</name>
<feature type="region of interest" description="Disordered" evidence="1">
    <location>
        <begin position="104"/>
        <end position="128"/>
    </location>
</feature>
<proteinExistence type="predicted"/>
<accession>A0A6A4SYB1</accession>
<evidence type="ECO:0000256" key="1">
    <source>
        <dbReference type="SAM" id="MobiDB-lite"/>
    </source>
</evidence>
<gene>
    <name evidence="2" type="ORF">F2P81_011323</name>
</gene>